<proteinExistence type="predicted"/>
<name>A0A5D2QR26_GOSTO</name>
<keyword evidence="2" id="KW-1185">Reference proteome</keyword>
<protein>
    <submittedName>
        <fullName evidence="1">Uncharacterized protein</fullName>
    </submittedName>
</protein>
<organism evidence="1 2">
    <name type="scientific">Gossypium tomentosum</name>
    <name type="common">Hawaiian cotton</name>
    <name type="synonym">Gossypium sandvicense</name>
    <dbReference type="NCBI Taxonomy" id="34277"/>
    <lineage>
        <taxon>Eukaryota</taxon>
        <taxon>Viridiplantae</taxon>
        <taxon>Streptophyta</taxon>
        <taxon>Embryophyta</taxon>
        <taxon>Tracheophyta</taxon>
        <taxon>Spermatophyta</taxon>
        <taxon>Magnoliopsida</taxon>
        <taxon>eudicotyledons</taxon>
        <taxon>Gunneridae</taxon>
        <taxon>Pentapetalae</taxon>
        <taxon>rosids</taxon>
        <taxon>malvids</taxon>
        <taxon>Malvales</taxon>
        <taxon>Malvaceae</taxon>
        <taxon>Malvoideae</taxon>
        <taxon>Gossypium</taxon>
    </lineage>
</organism>
<dbReference type="EMBL" id="CM017614">
    <property type="protein sequence ID" value="TYI31077.1"/>
    <property type="molecule type" value="Genomic_DNA"/>
</dbReference>
<reference evidence="1 2" key="1">
    <citation type="submission" date="2019-07" db="EMBL/GenBank/DDBJ databases">
        <title>WGS assembly of Gossypium tomentosum.</title>
        <authorList>
            <person name="Chen Z.J."/>
            <person name="Sreedasyam A."/>
            <person name="Ando A."/>
            <person name="Song Q."/>
            <person name="De L."/>
            <person name="Hulse-Kemp A."/>
            <person name="Ding M."/>
            <person name="Ye W."/>
            <person name="Kirkbride R."/>
            <person name="Jenkins J."/>
            <person name="Plott C."/>
            <person name="Lovell J."/>
            <person name="Lin Y.-M."/>
            <person name="Vaughn R."/>
            <person name="Liu B."/>
            <person name="Li W."/>
            <person name="Simpson S."/>
            <person name="Scheffler B."/>
            <person name="Saski C."/>
            <person name="Grover C."/>
            <person name="Hu G."/>
            <person name="Conover J."/>
            <person name="Carlson J."/>
            <person name="Shu S."/>
            <person name="Boston L."/>
            <person name="Williams M."/>
            <person name="Peterson D."/>
            <person name="Mcgee K."/>
            <person name="Jones D."/>
            <person name="Wendel J."/>
            <person name="Stelly D."/>
            <person name="Grimwood J."/>
            <person name="Schmutz J."/>
        </authorList>
    </citation>
    <scope>NUCLEOTIDE SEQUENCE [LARGE SCALE GENOMIC DNA]</scope>
    <source>
        <strain evidence="1">7179.01</strain>
    </source>
</reference>
<accession>A0A5D2QR26</accession>
<evidence type="ECO:0000313" key="1">
    <source>
        <dbReference type="EMBL" id="TYI31077.1"/>
    </source>
</evidence>
<evidence type="ECO:0000313" key="2">
    <source>
        <dbReference type="Proteomes" id="UP000322667"/>
    </source>
</evidence>
<dbReference type="Proteomes" id="UP000322667">
    <property type="component" value="Chromosome A05"/>
</dbReference>
<gene>
    <name evidence="1" type="ORF">ES332_A05G428700v1</name>
</gene>
<sequence>MPFLVKNFRFTFAASPSVVFRIVVGSLLLHFRRHPSSTSPSASLCCFSSFLSSNLLSFNPH</sequence>
<dbReference type="AlphaFoldDB" id="A0A5D2QR26"/>